<evidence type="ECO:0000256" key="5">
    <source>
        <dbReference type="ARBA" id="ARBA00023136"/>
    </source>
</evidence>
<comment type="caution">
    <text evidence="7">The sequence shown here is derived from an EMBL/GenBank/DDBJ whole genome shotgun (WGS) entry which is preliminary data.</text>
</comment>
<name>A0ABS2DG83_9BACI</name>
<organism evidence="7 8">
    <name type="scientific">Bacillus suaedaesalsae</name>
    <dbReference type="NCBI Taxonomy" id="2810349"/>
    <lineage>
        <taxon>Bacteria</taxon>
        <taxon>Bacillati</taxon>
        <taxon>Bacillota</taxon>
        <taxon>Bacilli</taxon>
        <taxon>Bacillales</taxon>
        <taxon>Bacillaceae</taxon>
        <taxon>Bacillus</taxon>
    </lineage>
</organism>
<dbReference type="Pfam" id="PF01925">
    <property type="entry name" value="TauE"/>
    <property type="match status" value="1"/>
</dbReference>
<evidence type="ECO:0000256" key="2">
    <source>
        <dbReference type="ARBA" id="ARBA00009142"/>
    </source>
</evidence>
<dbReference type="PANTHER" id="PTHR43701">
    <property type="entry name" value="MEMBRANE TRANSPORTER PROTEIN MJ0441-RELATED"/>
    <property type="match status" value="1"/>
</dbReference>
<keyword evidence="4 6" id="KW-1133">Transmembrane helix</keyword>
<accession>A0ABS2DG83</accession>
<evidence type="ECO:0000256" key="3">
    <source>
        <dbReference type="ARBA" id="ARBA00022692"/>
    </source>
</evidence>
<evidence type="ECO:0000256" key="4">
    <source>
        <dbReference type="ARBA" id="ARBA00022989"/>
    </source>
</evidence>
<evidence type="ECO:0000313" key="8">
    <source>
        <dbReference type="Proteomes" id="UP001518925"/>
    </source>
</evidence>
<comment type="subcellular location">
    <subcellularLocation>
        <location evidence="6">Cell membrane</location>
        <topology evidence="6">Multi-pass membrane protein</topology>
    </subcellularLocation>
    <subcellularLocation>
        <location evidence="1">Membrane</location>
        <topology evidence="1">Multi-pass membrane protein</topology>
    </subcellularLocation>
</comment>
<feature type="transmembrane region" description="Helical" evidence="6">
    <location>
        <begin position="27"/>
        <end position="51"/>
    </location>
</feature>
<feature type="transmembrane region" description="Helical" evidence="6">
    <location>
        <begin position="131"/>
        <end position="148"/>
    </location>
</feature>
<evidence type="ECO:0000256" key="6">
    <source>
        <dbReference type="RuleBase" id="RU363041"/>
    </source>
</evidence>
<dbReference type="RefSeq" id="WP_204202423.1">
    <property type="nucleotide sequence ID" value="NZ_JAFELM010000018.1"/>
</dbReference>
<keyword evidence="5 6" id="KW-0472">Membrane</keyword>
<proteinExistence type="inferred from homology"/>
<evidence type="ECO:0000256" key="1">
    <source>
        <dbReference type="ARBA" id="ARBA00004141"/>
    </source>
</evidence>
<feature type="transmembrane region" description="Helical" evidence="6">
    <location>
        <begin position="202"/>
        <end position="222"/>
    </location>
</feature>
<keyword evidence="3 6" id="KW-0812">Transmembrane</keyword>
<comment type="similarity">
    <text evidence="2 6">Belongs to the 4-toluene sulfonate uptake permease (TSUP) (TC 2.A.102) family.</text>
</comment>
<evidence type="ECO:0000313" key="7">
    <source>
        <dbReference type="EMBL" id="MBM6617040.1"/>
    </source>
</evidence>
<keyword evidence="6" id="KW-1003">Cell membrane</keyword>
<dbReference type="Proteomes" id="UP001518925">
    <property type="component" value="Unassembled WGS sequence"/>
</dbReference>
<keyword evidence="8" id="KW-1185">Reference proteome</keyword>
<dbReference type="PANTHER" id="PTHR43701:SF12">
    <property type="entry name" value="MEMBRANE TRANSPORTER PROTEIN YTNM-RELATED"/>
    <property type="match status" value="1"/>
</dbReference>
<protein>
    <recommendedName>
        <fullName evidence="6">Probable membrane transporter protein</fullName>
    </recommendedName>
</protein>
<sequence length="288" mass="31161">MDIFLFILLGACVGVMSGYFGIGGGFVLTPILLLIGFSPIVAVATSLLYTIGTSLSGIVAHIRMKNIDTKTGLLIAVAGLSATQVAHPFVMQLERWKVEDVVIPVLYILLAGYFSFIMLKGEKKSESKVVQRKSWIIPLLIGFIGGFISTTLGVGGGFIIVPLSIALLGIQPKKAVGTSLFAVFFIVLAGFITYSVSTPIDYSFAFTLIIGAIIGGQIGAYLTKLFKDEEIKRYLGILYISTVINMILQMLGYAKIGLFVSLSYITFLLVMFTLRVITFRKKEKGVAA</sequence>
<dbReference type="EMBL" id="JAFELM010000018">
    <property type="protein sequence ID" value="MBM6617040.1"/>
    <property type="molecule type" value="Genomic_DNA"/>
</dbReference>
<feature type="transmembrane region" description="Helical" evidence="6">
    <location>
        <begin position="101"/>
        <end position="119"/>
    </location>
</feature>
<feature type="transmembrane region" description="Helical" evidence="6">
    <location>
        <begin position="234"/>
        <end position="252"/>
    </location>
</feature>
<reference evidence="7 8" key="1">
    <citation type="submission" date="2021-02" db="EMBL/GenBank/DDBJ databases">
        <title>Bacillus sp. RD4P76, an endophyte from a halophyte.</title>
        <authorList>
            <person name="Sun J.-Q."/>
        </authorList>
    </citation>
    <scope>NUCLEOTIDE SEQUENCE [LARGE SCALE GENOMIC DNA]</scope>
    <source>
        <strain evidence="7 8">RD4P76</strain>
    </source>
</reference>
<feature type="transmembrane region" description="Helical" evidence="6">
    <location>
        <begin position="177"/>
        <end position="196"/>
    </location>
</feature>
<feature type="transmembrane region" description="Helical" evidence="6">
    <location>
        <begin position="258"/>
        <end position="277"/>
    </location>
</feature>
<dbReference type="InterPro" id="IPR051598">
    <property type="entry name" value="TSUP/Inactive_protease-like"/>
</dbReference>
<dbReference type="InterPro" id="IPR002781">
    <property type="entry name" value="TM_pro_TauE-like"/>
</dbReference>
<gene>
    <name evidence="7" type="ORF">JR050_05060</name>
</gene>